<protein>
    <recommendedName>
        <fullName evidence="4">Transmembrane protein</fullName>
    </recommendedName>
</protein>
<evidence type="ECO:0008006" key="4">
    <source>
        <dbReference type="Google" id="ProtNLM"/>
    </source>
</evidence>
<sequence>MMCIGFDWVCWCRLGLISGGDVGTGSVRFGDSGRVSGDDGDDGLTVMVVVGLIFISVSLGKVMGRED</sequence>
<accession>A0A6J5WNW9</accession>
<keyword evidence="3" id="KW-1185">Reference proteome</keyword>
<dbReference type="EMBL" id="CAEKKB010000003">
    <property type="protein sequence ID" value="CAB4303446.1"/>
    <property type="molecule type" value="Genomic_DNA"/>
</dbReference>
<keyword evidence="1" id="KW-1133">Transmembrane helix</keyword>
<proteinExistence type="predicted"/>
<dbReference type="Proteomes" id="UP000507245">
    <property type="component" value="Unassembled WGS sequence"/>
</dbReference>
<reference evidence="3" key="1">
    <citation type="journal article" date="2020" name="Genome Biol.">
        <title>Gamete binning: chromosome-level and haplotype-resolved genome assembly enabled by high-throughput single-cell sequencing of gamete genomes.</title>
        <authorList>
            <person name="Campoy J.A."/>
            <person name="Sun H."/>
            <person name="Goel M."/>
            <person name="Jiao W.-B."/>
            <person name="Folz-Donahue K."/>
            <person name="Wang N."/>
            <person name="Rubio M."/>
            <person name="Liu C."/>
            <person name="Kukat C."/>
            <person name="Ruiz D."/>
            <person name="Huettel B."/>
            <person name="Schneeberger K."/>
        </authorList>
    </citation>
    <scope>NUCLEOTIDE SEQUENCE [LARGE SCALE GENOMIC DNA]</scope>
    <source>
        <strain evidence="3">cv. Rojo Pasion</strain>
    </source>
</reference>
<keyword evidence="1" id="KW-0812">Transmembrane</keyword>
<feature type="transmembrane region" description="Helical" evidence="1">
    <location>
        <begin position="44"/>
        <end position="64"/>
    </location>
</feature>
<dbReference type="AlphaFoldDB" id="A0A6J5WNW9"/>
<gene>
    <name evidence="2" type="ORF">ORAREDHAP_LOCUS19618</name>
</gene>
<evidence type="ECO:0000313" key="2">
    <source>
        <dbReference type="EMBL" id="CAB4303446.1"/>
    </source>
</evidence>
<name>A0A6J5WNW9_PRUAR</name>
<organism evidence="2 3">
    <name type="scientific">Prunus armeniaca</name>
    <name type="common">Apricot</name>
    <name type="synonym">Armeniaca vulgaris</name>
    <dbReference type="NCBI Taxonomy" id="36596"/>
    <lineage>
        <taxon>Eukaryota</taxon>
        <taxon>Viridiplantae</taxon>
        <taxon>Streptophyta</taxon>
        <taxon>Embryophyta</taxon>
        <taxon>Tracheophyta</taxon>
        <taxon>Spermatophyta</taxon>
        <taxon>Magnoliopsida</taxon>
        <taxon>eudicotyledons</taxon>
        <taxon>Gunneridae</taxon>
        <taxon>Pentapetalae</taxon>
        <taxon>rosids</taxon>
        <taxon>fabids</taxon>
        <taxon>Rosales</taxon>
        <taxon>Rosaceae</taxon>
        <taxon>Amygdaloideae</taxon>
        <taxon>Amygdaleae</taxon>
        <taxon>Prunus</taxon>
    </lineage>
</organism>
<evidence type="ECO:0000313" key="3">
    <source>
        <dbReference type="Proteomes" id="UP000507245"/>
    </source>
</evidence>
<evidence type="ECO:0000256" key="1">
    <source>
        <dbReference type="SAM" id="Phobius"/>
    </source>
</evidence>
<keyword evidence="1" id="KW-0472">Membrane</keyword>